<organism evidence="2 3">
    <name type="scientific">Terrabacter lapilli</name>
    <dbReference type="NCBI Taxonomy" id="436231"/>
    <lineage>
        <taxon>Bacteria</taxon>
        <taxon>Bacillati</taxon>
        <taxon>Actinomycetota</taxon>
        <taxon>Actinomycetes</taxon>
        <taxon>Micrococcales</taxon>
        <taxon>Intrasporangiaceae</taxon>
        <taxon>Terrabacter</taxon>
    </lineage>
</organism>
<proteinExistence type="predicted"/>
<comment type="caution">
    <text evidence="2">The sequence shown here is derived from an EMBL/GenBank/DDBJ whole genome shotgun (WGS) entry which is preliminary data.</text>
</comment>
<feature type="transmembrane region" description="Helical" evidence="1">
    <location>
        <begin position="108"/>
        <end position="128"/>
    </location>
</feature>
<sequence length="200" mass="19654">MNVPRALGPATGVPWRPVAVLTSGGLGLLLVGAVWTGTSVSATAVTVGVPVLAGGTAYVLDEAAGEAVAAVPTSLRARSVARLVVAAGVVALGALALVGVALRGGSGAKAAITVQLTGLTLAAVAAAAALRRRLAEPGEVVAGGLLGLVLTLTVAHPLQRWVDVFPSEAGQRWAGSAVLWALVAAVSVAALWAATRDPLD</sequence>
<dbReference type="Proteomes" id="UP001500013">
    <property type="component" value="Unassembled WGS sequence"/>
</dbReference>
<evidence type="ECO:0000313" key="3">
    <source>
        <dbReference type="Proteomes" id="UP001500013"/>
    </source>
</evidence>
<feature type="transmembrane region" description="Helical" evidence="1">
    <location>
        <begin position="173"/>
        <end position="194"/>
    </location>
</feature>
<keyword evidence="1" id="KW-1133">Transmembrane helix</keyword>
<reference evidence="3" key="1">
    <citation type="journal article" date="2019" name="Int. J. Syst. Evol. Microbiol.">
        <title>The Global Catalogue of Microorganisms (GCM) 10K type strain sequencing project: providing services to taxonomists for standard genome sequencing and annotation.</title>
        <authorList>
            <consortium name="The Broad Institute Genomics Platform"/>
            <consortium name="The Broad Institute Genome Sequencing Center for Infectious Disease"/>
            <person name="Wu L."/>
            <person name="Ma J."/>
        </authorList>
    </citation>
    <scope>NUCLEOTIDE SEQUENCE [LARGE SCALE GENOMIC DNA]</scope>
    <source>
        <strain evidence="3">JCM 15628</strain>
    </source>
</reference>
<dbReference type="RefSeq" id="WP_344061622.1">
    <property type="nucleotide sequence ID" value="NZ_BAAAPU010000007.1"/>
</dbReference>
<feature type="transmembrane region" description="Helical" evidence="1">
    <location>
        <begin position="83"/>
        <end position="102"/>
    </location>
</feature>
<dbReference type="EMBL" id="BAAAPU010000007">
    <property type="protein sequence ID" value="GAA1980144.1"/>
    <property type="molecule type" value="Genomic_DNA"/>
</dbReference>
<name>A0ABP5DGY5_9MICO</name>
<gene>
    <name evidence="2" type="ORF">GCM10009817_21030</name>
</gene>
<evidence type="ECO:0008006" key="4">
    <source>
        <dbReference type="Google" id="ProtNLM"/>
    </source>
</evidence>
<protein>
    <recommendedName>
        <fullName evidence="4">ABC transporter permease</fullName>
    </recommendedName>
</protein>
<evidence type="ECO:0000256" key="1">
    <source>
        <dbReference type="SAM" id="Phobius"/>
    </source>
</evidence>
<accession>A0ABP5DGY5</accession>
<keyword evidence="1" id="KW-0472">Membrane</keyword>
<evidence type="ECO:0000313" key="2">
    <source>
        <dbReference type="EMBL" id="GAA1980144.1"/>
    </source>
</evidence>
<feature type="transmembrane region" description="Helical" evidence="1">
    <location>
        <begin position="140"/>
        <end position="158"/>
    </location>
</feature>
<keyword evidence="3" id="KW-1185">Reference proteome</keyword>
<keyword evidence="1" id="KW-0812">Transmembrane</keyword>